<gene>
    <name evidence="2" type="ORF">BBRV_LOCUS99332</name>
</gene>
<feature type="domain" description="MULE transposase" evidence="1">
    <location>
        <begin position="138"/>
        <end position="206"/>
    </location>
</feature>
<dbReference type="EMBL" id="CADCXW020000339">
    <property type="protein sequence ID" value="CAD1572380.1"/>
    <property type="molecule type" value="Genomic_DNA"/>
</dbReference>
<reference evidence="2" key="1">
    <citation type="submission" date="2020-07" db="EMBL/GenBank/DDBJ databases">
        <authorList>
            <person name="Ferguson B K."/>
        </authorList>
    </citation>
    <scope>NUCLEOTIDE SEQUENCE</scope>
    <source>
        <strain evidence="2">L06</strain>
    </source>
</reference>
<dbReference type="InterPro" id="IPR018289">
    <property type="entry name" value="MULE_transposase_dom"/>
</dbReference>
<name>A0A6V7LCA8_9HYME</name>
<dbReference type="Pfam" id="PF10551">
    <property type="entry name" value="MULE"/>
    <property type="match status" value="1"/>
</dbReference>
<sequence>MRKRCKKTEASAVIVEKIRPGASTSVAVELPGVYTLKKNIQRYRLELMPQLLTPATMSKLQIPEEVQLMLKGEKFLQFDNESRRSRFLIVSTMENLQRLGSCRIWLSDRTFSSMPKKSSQLYNIHGGITQEDVDTEQVNFRSVPLVYVLTSSKRKTTYKRIMTTLIDLADVYLEQEVFVSDFEMAFIQAVETVFSKVTSHGCYFHFTVFYSPL</sequence>
<evidence type="ECO:0000313" key="2">
    <source>
        <dbReference type="EMBL" id="CAD1572380.1"/>
    </source>
</evidence>
<accession>A0A6V7LCA8</accession>
<evidence type="ECO:0000259" key="1">
    <source>
        <dbReference type="Pfam" id="PF10551"/>
    </source>
</evidence>
<proteinExistence type="predicted"/>
<protein>
    <recommendedName>
        <fullName evidence="1">MULE transposase domain-containing protein</fullName>
    </recommendedName>
</protein>
<organism evidence="2">
    <name type="scientific">Bracon brevicornis</name>
    <dbReference type="NCBI Taxonomy" id="1563983"/>
    <lineage>
        <taxon>Eukaryota</taxon>
        <taxon>Metazoa</taxon>
        <taxon>Ecdysozoa</taxon>
        <taxon>Arthropoda</taxon>
        <taxon>Hexapoda</taxon>
        <taxon>Insecta</taxon>
        <taxon>Pterygota</taxon>
        <taxon>Neoptera</taxon>
        <taxon>Endopterygota</taxon>
        <taxon>Hymenoptera</taxon>
        <taxon>Apocrita</taxon>
        <taxon>Ichneumonoidea</taxon>
        <taxon>Braconidae</taxon>
        <taxon>Braconinae</taxon>
        <taxon>Bracon</taxon>
    </lineage>
</organism>
<dbReference type="AlphaFoldDB" id="A0A6V7LCA8"/>